<protein>
    <submittedName>
        <fullName evidence="1">Uncharacterized protein</fullName>
    </submittedName>
</protein>
<accession>A0A174ZZ86</accession>
<dbReference type="EMBL" id="CZBV01000018">
    <property type="protein sequence ID" value="CUQ92584.1"/>
    <property type="molecule type" value="Genomic_DNA"/>
</dbReference>
<reference evidence="1 2" key="1">
    <citation type="submission" date="2015-09" db="EMBL/GenBank/DDBJ databases">
        <authorList>
            <consortium name="Pathogen Informatics"/>
        </authorList>
    </citation>
    <scope>NUCLEOTIDE SEQUENCE [LARGE SCALE GENOMIC DNA]</scope>
    <source>
        <strain evidence="1 2">2789STDY5834878</strain>
    </source>
</reference>
<organism evidence="1 2">
    <name type="scientific">Lachnospira eligens</name>
    <dbReference type="NCBI Taxonomy" id="39485"/>
    <lineage>
        <taxon>Bacteria</taxon>
        <taxon>Bacillati</taxon>
        <taxon>Bacillota</taxon>
        <taxon>Clostridia</taxon>
        <taxon>Lachnospirales</taxon>
        <taxon>Lachnospiraceae</taxon>
        <taxon>Lachnospira</taxon>
    </lineage>
</organism>
<dbReference type="Proteomes" id="UP000095780">
    <property type="component" value="Unassembled WGS sequence"/>
</dbReference>
<evidence type="ECO:0000313" key="1">
    <source>
        <dbReference type="EMBL" id="CUQ92584.1"/>
    </source>
</evidence>
<gene>
    <name evidence="1" type="ORF">ERS852492_03136</name>
</gene>
<sequence>MVITRTVEMHAQLVGYDFKKKGLPTDKNIAVENSKVSNDYFWKTNKYTD</sequence>
<dbReference type="RefSeq" id="WP_242854980.1">
    <property type="nucleotide sequence ID" value="NZ_CABIXW010000018.1"/>
</dbReference>
<evidence type="ECO:0000313" key="2">
    <source>
        <dbReference type="Proteomes" id="UP000095780"/>
    </source>
</evidence>
<dbReference type="AlphaFoldDB" id="A0A174ZZ86"/>
<proteinExistence type="predicted"/>
<name>A0A174ZZ86_9FIRM</name>